<accession>A0A1Y1I5I6</accession>
<sequence length="152" mass="16623">MLLGLPSFSKRGATDTAAPAPALYRRQIQQARHCFTGITSLDISDVLHCKGEDALVYAPPKLLHLGQCFPNVRRLTCNFGLKRWITGGLPFLGIWTTLEEVVVKQLDHSIAPESLVDCIGTGTLIMTNLNRLSSLGQAWLPLKKGLEIGVET</sequence>
<protein>
    <submittedName>
        <fullName evidence="1">Uncharacterized protein</fullName>
    </submittedName>
</protein>
<keyword evidence="2" id="KW-1185">Reference proteome</keyword>
<name>A0A1Y1I5I6_KLENI</name>
<dbReference type="EMBL" id="DF237225">
    <property type="protein sequence ID" value="GAQ86215.1"/>
    <property type="molecule type" value="Genomic_DNA"/>
</dbReference>
<dbReference type="AlphaFoldDB" id="A0A1Y1I5I6"/>
<evidence type="ECO:0000313" key="1">
    <source>
        <dbReference type="EMBL" id="GAQ86215.1"/>
    </source>
</evidence>
<reference evidence="1 2" key="1">
    <citation type="journal article" date="2014" name="Nat. Commun.">
        <title>Klebsormidium flaccidum genome reveals primary factors for plant terrestrial adaptation.</title>
        <authorList>
            <person name="Hori K."/>
            <person name="Maruyama F."/>
            <person name="Fujisawa T."/>
            <person name="Togashi T."/>
            <person name="Yamamoto N."/>
            <person name="Seo M."/>
            <person name="Sato S."/>
            <person name="Yamada T."/>
            <person name="Mori H."/>
            <person name="Tajima N."/>
            <person name="Moriyama T."/>
            <person name="Ikeuchi M."/>
            <person name="Watanabe M."/>
            <person name="Wada H."/>
            <person name="Kobayashi K."/>
            <person name="Saito M."/>
            <person name="Masuda T."/>
            <person name="Sasaki-Sekimoto Y."/>
            <person name="Mashiguchi K."/>
            <person name="Awai K."/>
            <person name="Shimojima M."/>
            <person name="Masuda S."/>
            <person name="Iwai M."/>
            <person name="Nobusawa T."/>
            <person name="Narise T."/>
            <person name="Kondo S."/>
            <person name="Saito H."/>
            <person name="Sato R."/>
            <person name="Murakawa M."/>
            <person name="Ihara Y."/>
            <person name="Oshima-Yamada Y."/>
            <person name="Ohtaka K."/>
            <person name="Satoh M."/>
            <person name="Sonobe K."/>
            <person name="Ishii M."/>
            <person name="Ohtani R."/>
            <person name="Kanamori-Sato M."/>
            <person name="Honoki R."/>
            <person name="Miyazaki D."/>
            <person name="Mochizuki H."/>
            <person name="Umetsu J."/>
            <person name="Higashi K."/>
            <person name="Shibata D."/>
            <person name="Kamiya Y."/>
            <person name="Sato N."/>
            <person name="Nakamura Y."/>
            <person name="Tabata S."/>
            <person name="Ida S."/>
            <person name="Kurokawa K."/>
            <person name="Ohta H."/>
        </authorList>
    </citation>
    <scope>NUCLEOTIDE SEQUENCE [LARGE SCALE GENOMIC DNA]</scope>
    <source>
        <strain evidence="1 2">NIES-2285</strain>
    </source>
</reference>
<dbReference type="Proteomes" id="UP000054558">
    <property type="component" value="Unassembled WGS sequence"/>
</dbReference>
<organism evidence="1 2">
    <name type="scientific">Klebsormidium nitens</name>
    <name type="common">Green alga</name>
    <name type="synonym">Ulothrix nitens</name>
    <dbReference type="NCBI Taxonomy" id="105231"/>
    <lineage>
        <taxon>Eukaryota</taxon>
        <taxon>Viridiplantae</taxon>
        <taxon>Streptophyta</taxon>
        <taxon>Klebsormidiophyceae</taxon>
        <taxon>Klebsormidiales</taxon>
        <taxon>Klebsormidiaceae</taxon>
        <taxon>Klebsormidium</taxon>
    </lineage>
</organism>
<evidence type="ECO:0000313" key="2">
    <source>
        <dbReference type="Proteomes" id="UP000054558"/>
    </source>
</evidence>
<proteinExistence type="predicted"/>
<gene>
    <name evidence="1" type="ORF">KFL_002760120</name>
</gene>